<dbReference type="Proteomes" id="UP000050465">
    <property type="component" value="Unassembled WGS sequence"/>
</dbReference>
<proteinExistence type="predicted"/>
<comment type="caution">
    <text evidence="1">The sequence shown here is derived from an EMBL/GenBank/DDBJ whole genome shotgun (WGS) entry which is preliminary data.</text>
</comment>
<evidence type="ECO:0000313" key="2">
    <source>
        <dbReference type="Proteomes" id="UP000050465"/>
    </source>
</evidence>
<reference evidence="1 2" key="1">
    <citation type="submission" date="2015-09" db="EMBL/GenBank/DDBJ databases">
        <title>Identification and resolution of microdiversity through metagenomic sequencing of parallel consortia.</title>
        <authorList>
            <person name="Nelson W.C."/>
            <person name="Romine M.F."/>
            <person name="Lindemann S.R."/>
        </authorList>
    </citation>
    <scope>NUCLEOTIDE SEQUENCE [LARGE SCALE GENOMIC DNA]</scope>
    <source>
        <strain evidence="1">Ana</strain>
    </source>
</reference>
<organism evidence="1 2">
    <name type="scientific">Phormidesmis priestleyi Ana</name>
    <dbReference type="NCBI Taxonomy" id="1666911"/>
    <lineage>
        <taxon>Bacteria</taxon>
        <taxon>Bacillati</taxon>
        <taxon>Cyanobacteriota</taxon>
        <taxon>Cyanophyceae</taxon>
        <taxon>Leptolyngbyales</taxon>
        <taxon>Leptolyngbyaceae</taxon>
        <taxon>Phormidesmis</taxon>
    </lineage>
</organism>
<accession>A0A0P8BSF3</accession>
<name>A0A0P8BSF3_9CYAN</name>
<dbReference type="AlphaFoldDB" id="A0A0P8BSF3"/>
<gene>
    <name evidence="1" type="ORF">HLUCCA11_23320</name>
</gene>
<sequence length="71" mass="7926">MDGNSTPSQKTVCQISLRIRVTSRSCPLLVNRVEIGSNDRLVDGYMELKVLIFIDIKHAKSENKLAVSSLH</sequence>
<evidence type="ECO:0000313" key="1">
    <source>
        <dbReference type="EMBL" id="KPQ31635.1"/>
    </source>
</evidence>
<protein>
    <submittedName>
        <fullName evidence="1">Uncharacterized protein</fullName>
    </submittedName>
</protein>
<dbReference type="EMBL" id="LJZR01000091">
    <property type="protein sequence ID" value="KPQ31635.1"/>
    <property type="molecule type" value="Genomic_DNA"/>
</dbReference>